<feature type="region of interest" description="Disordered" evidence="1">
    <location>
        <begin position="32"/>
        <end position="72"/>
    </location>
</feature>
<organism evidence="2">
    <name type="scientific">Arion vulgaris</name>
    <dbReference type="NCBI Taxonomy" id="1028688"/>
    <lineage>
        <taxon>Eukaryota</taxon>
        <taxon>Metazoa</taxon>
        <taxon>Spiralia</taxon>
        <taxon>Lophotrochozoa</taxon>
        <taxon>Mollusca</taxon>
        <taxon>Gastropoda</taxon>
        <taxon>Heterobranchia</taxon>
        <taxon>Euthyneura</taxon>
        <taxon>Panpulmonata</taxon>
        <taxon>Eupulmonata</taxon>
        <taxon>Stylommatophora</taxon>
        <taxon>Helicina</taxon>
        <taxon>Arionoidea</taxon>
        <taxon>Arionidae</taxon>
        <taxon>Arion</taxon>
    </lineage>
</organism>
<feature type="non-terminal residue" evidence="2">
    <location>
        <position position="1"/>
    </location>
</feature>
<feature type="compositionally biased region" description="Basic and acidic residues" evidence="1">
    <location>
        <begin position="43"/>
        <end position="59"/>
    </location>
</feature>
<reference evidence="2" key="1">
    <citation type="submission" date="2014-12" db="EMBL/GenBank/DDBJ databases">
        <title>Insight into the proteome of Arion vulgaris.</title>
        <authorList>
            <person name="Aradska J."/>
            <person name="Bulat T."/>
            <person name="Smidak R."/>
            <person name="Sarate P."/>
            <person name="Gangsoo J."/>
            <person name="Sialana F."/>
            <person name="Bilban M."/>
            <person name="Lubec G."/>
        </authorList>
    </citation>
    <scope>NUCLEOTIDE SEQUENCE</scope>
    <source>
        <tissue evidence="2">Skin</tissue>
    </source>
</reference>
<protein>
    <submittedName>
        <fullName evidence="2">Uncharacterized protein</fullName>
    </submittedName>
</protein>
<sequence length="128" mass="14206">ENSSPDLTKTSQNNIYHLPSDLLQDRLTAEKTYSDVEPGNKSVCEKKRSVVKDISDRQPGDGQSNSNQTVQQVPVVWNDSDTDTEEMLDTSRLHTLSPYKSESNSLSTSSMLTAPIYDRLKNAVSDGQ</sequence>
<name>A0A0B6YVY2_9EUPU</name>
<evidence type="ECO:0000313" key="2">
    <source>
        <dbReference type="EMBL" id="CEK60378.1"/>
    </source>
</evidence>
<evidence type="ECO:0000256" key="1">
    <source>
        <dbReference type="SAM" id="MobiDB-lite"/>
    </source>
</evidence>
<dbReference type="EMBL" id="HACG01013513">
    <property type="protein sequence ID" value="CEK60378.1"/>
    <property type="molecule type" value="Transcribed_RNA"/>
</dbReference>
<feature type="compositionally biased region" description="Polar residues" evidence="1">
    <location>
        <begin position="61"/>
        <end position="72"/>
    </location>
</feature>
<dbReference type="AlphaFoldDB" id="A0A0B6YVY2"/>
<gene>
    <name evidence="2" type="primary">ORF39218</name>
</gene>
<feature type="non-terminal residue" evidence="2">
    <location>
        <position position="128"/>
    </location>
</feature>
<accession>A0A0B6YVY2</accession>
<proteinExistence type="predicted"/>